<organism evidence="2 3">
    <name type="scientific">Streptomyces zhaozhouensis</name>
    <dbReference type="NCBI Taxonomy" id="1300267"/>
    <lineage>
        <taxon>Bacteria</taxon>
        <taxon>Bacillati</taxon>
        <taxon>Actinomycetota</taxon>
        <taxon>Actinomycetes</taxon>
        <taxon>Kitasatosporales</taxon>
        <taxon>Streptomycetaceae</taxon>
        <taxon>Streptomyces</taxon>
    </lineage>
</organism>
<reference evidence="2 3" key="1">
    <citation type="submission" date="2017-09" db="EMBL/GenBank/DDBJ databases">
        <authorList>
            <person name="Ehlers B."/>
            <person name="Leendertz F.H."/>
        </authorList>
    </citation>
    <scope>NUCLEOTIDE SEQUENCE [LARGE SCALE GENOMIC DNA]</scope>
    <source>
        <strain evidence="2 3">CGMCC 4.7095</strain>
    </source>
</reference>
<name>A0A286DY31_9ACTN</name>
<evidence type="ECO:0000313" key="2">
    <source>
        <dbReference type="EMBL" id="SOD63572.1"/>
    </source>
</evidence>
<keyword evidence="1 2" id="KW-0378">Hydrolase</keyword>
<evidence type="ECO:0000256" key="1">
    <source>
        <dbReference type="ARBA" id="ARBA00022801"/>
    </source>
</evidence>
<keyword evidence="3" id="KW-1185">Reference proteome</keyword>
<dbReference type="RefSeq" id="WP_097232035.1">
    <property type="nucleotide sequence ID" value="NZ_OCNE01000011.1"/>
</dbReference>
<dbReference type="InterPro" id="IPR003801">
    <property type="entry name" value="GTP_cyclohydrolase_FolE2/MptA"/>
</dbReference>
<dbReference type="GO" id="GO:0003934">
    <property type="term" value="F:GTP cyclohydrolase I activity"/>
    <property type="evidence" value="ECO:0007669"/>
    <property type="project" value="InterPro"/>
</dbReference>
<dbReference type="Pfam" id="PF02649">
    <property type="entry name" value="GCHY-1"/>
    <property type="match status" value="1"/>
</dbReference>
<sequence>MHDIQNETDTRGIEIDDVGISGLRYPLYFEDGHLRQEGIAEIDVTVRLQHDRRGTHMSRMVALVHEHLRRFDPRRLPHVLKVGADLLDAPALAVSVAVPLSTTVVAPATGAESYQVHDVRFDGRWDNGDTTVVTSVTTEVTSLCPCSKAISDYGAHNQRSRVTLSVTGHGDTPYPFGVQQAVRLLERCASAPVVPLVKRPDERVLTMQAFDHPVFVEDIAREVSHVCRGRGLRHSVRVHNLESIHSHDAVAYTAG</sequence>
<dbReference type="PANTHER" id="PTHR36445:SF1">
    <property type="entry name" value="GTP CYCLOHYDROLASE MPTA"/>
    <property type="match status" value="1"/>
</dbReference>
<dbReference type="PANTHER" id="PTHR36445">
    <property type="entry name" value="GTP CYCLOHYDROLASE MPTA"/>
    <property type="match status" value="1"/>
</dbReference>
<proteinExistence type="predicted"/>
<protein>
    <submittedName>
        <fullName evidence="2">GTP cyclohydrolase I</fullName>
    </submittedName>
</protein>
<dbReference type="OrthoDB" id="9774824at2"/>
<accession>A0A286DY31</accession>
<dbReference type="AlphaFoldDB" id="A0A286DY31"/>
<evidence type="ECO:0000313" key="3">
    <source>
        <dbReference type="Proteomes" id="UP000219072"/>
    </source>
</evidence>
<dbReference type="EMBL" id="OCNE01000011">
    <property type="protein sequence ID" value="SOD63572.1"/>
    <property type="molecule type" value="Genomic_DNA"/>
</dbReference>
<gene>
    <name evidence="2" type="ORF">SAMN06297387_111121</name>
</gene>
<dbReference type="Proteomes" id="UP000219072">
    <property type="component" value="Unassembled WGS sequence"/>
</dbReference>
<dbReference type="Gene3D" id="3.10.270.10">
    <property type="entry name" value="Urate Oxidase"/>
    <property type="match status" value="1"/>
</dbReference>